<feature type="domain" description="Large ribosomal subunit protein eL20" evidence="5">
    <location>
        <begin position="1"/>
        <end position="122"/>
    </location>
</feature>
<evidence type="ECO:0000256" key="3">
    <source>
        <dbReference type="ARBA" id="ARBA00023274"/>
    </source>
</evidence>
<organism evidence="8">
    <name type="scientific">Entamoeba dispar (strain ATCC PRA-260 / SAW760)</name>
    <dbReference type="NCBI Taxonomy" id="370354"/>
    <lineage>
        <taxon>Eukaryota</taxon>
        <taxon>Amoebozoa</taxon>
        <taxon>Evosea</taxon>
        <taxon>Archamoebae</taxon>
        <taxon>Mastigamoebida</taxon>
        <taxon>Entamoebidae</taxon>
        <taxon>Entamoeba</taxon>
    </lineage>
</organism>
<dbReference type="InterPro" id="IPR021138">
    <property type="entry name" value="Ribosomal_eL20_eukaryotes"/>
</dbReference>
<dbReference type="GeneID" id="5879750"/>
<accession>B0E8Z3</accession>
<evidence type="ECO:0000256" key="2">
    <source>
        <dbReference type="ARBA" id="ARBA00022980"/>
    </source>
</evidence>
<evidence type="ECO:0000313" key="7">
    <source>
        <dbReference type="EMBL" id="EDR29007.1"/>
    </source>
</evidence>
<dbReference type="eggNOG" id="KOG0829">
    <property type="taxonomic scope" value="Eukaryota"/>
</dbReference>
<dbReference type="RefSeq" id="XP_001741589.1">
    <property type="nucleotide sequence ID" value="XM_001741537.1"/>
</dbReference>
<dbReference type="OMA" id="TIHIIRT"/>
<sequence>MKEYYITARCTDKAHNPNEIFRSRVFAPNYVVAKSKFWMMLKKQHKVKKINAELLQCQPIFEKNPTVVKNYQIFLRYVSAGGIHNITKQYRDVTRVGAVRQMYNDLASQYRTRQDKIQLISITTVGDKAIKNPVLHQFVGHHVKFPMVHCKPVIASKRFNLPIKAGKLTTKLC</sequence>
<name>B0E8Z3_ENTDS</name>
<reference evidence="8" key="1">
    <citation type="submission" date="2007-12" db="EMBL/GenBank/DDBJ databases">
        <title>Annotation of Entamoeba dispar SAW760.</title>
        <authorList>
            <person name="Lorenzi H."/>
            <person name="Inman J."/>
            <person name="Schobel S."/>
            <person name="Amedeo P."/>
            <person name="Caler E."/>
        </authorList>
    </citation>
    <scope>NUCLEOTIDE SEQUENCE [LARGE SCALE GENOMIC DNA]</scope>
    <source>
        <strain evidence="8">ATCC PRA-260 / SAW760</strain>
    </source>
</reference>
<dbReference type="RefSeq" id="XP_001734826.1">
    <property type="nucleotide sequence ID" value="XM_001734774.1"/>
</dbReference>
<dbReference type="EMBL" id="DS548247">
    <property type="protein sequence ID" value="EDR29007.1"/>
    <property type="molecule type" value="Genomic_DNA"/>
</dbReference>
<evidence type="ECO:0000256" key="4">
    <source>
        <dbReference type="PIRNR" id="PIRNR002190"/>
    </source>
</evidence>
<keyword evidence="2 4" id="KW-0689">Ribosomal protein</keyword>
<dbReference type="GO" id="GO:0003735">
    <property type="term" value="F:structural constituent of ribosome"/>
    <property type="evidence" value="ECO:0007669"/>
    <property type="project" value="InterPro"/>
</dbReference>
<dbReference type="VEuPathDB" id="AmoebaDB:EDI_004570"/>
<dbReference type="InterPro" id="IPR028877">
    <property type="entry name" value="Ribosomal_eL20"/>
</dbReference>
<dbReference type="Pfam" id="PF01775">
    <property type="entry name" value="Ribosomal_L18A"/>
    <property type="match status" value="1"/>
</dbReference>
<dbReference type="Gene3D" id="3.10.20.10">
    <property type="match status" value="2"/>
</dbReference>
<dbReference type="SUPFAM" id="SSF160374">
    <property type="entry name" value="RplX-like"/>
    <property type="match status" value="1"/>
</dbReference>
<dbReference type="KEGG" id="edi:EDI_272990"/>
<comment type="similarity">
    <text evidence="1 4">Belongs to the eukaryotic ribosomal protein eL20 family.</text>
</comment>
<dbReference type="HAMAP" id="MF_00273">
    <property type="entry name" value="Ribosomal_eL20"/>
    <property type="match status" value="1"/>
</dbReference>
<evidence type="ECO:0000256" key="1">
    <source>
        <dbReference type="ARBA" id="ARBA00009362"/>
    </source>
</evidence>
<proteinExistence type="inferred from homology"/>
<reference evidence="7" key="2">
    <citation type="submission" date="2007-12" db="EMBL/GenBank/DDBJ databases">
        <authorList>
            <person name="Lorenzi H."/>
            <person name="Inman J."/>
            <person name="Schobel S."/>
            <person name="Amedeo P."/>
            <person name="Caler E."/>
        </authorList>
    </citation>
    <scope>NUCLEOTIDE SEQUENCE</scope>
    <source>
        <strain evidence="7">SAW760</strain>
    </source>
</reference>
<dbReference type="AlphaFoldDB" id="B0E8Z3"/>
<keyword evidence="8" id="KW-1185">Reference proteome</keyword>
<evidence type="ECO:0000313" key="8">
    <source>
        <dbReference type="Proteomes" id="UP000008076"/>
    </source>
</evidence>
<evidence type="ECO:0000259" key="5">
    <source>
        <dbReference type="Pfam" id="PF01775"/>
    </source>
</evidence>
<dbReference type="KEGG" id="edi:EDI_004570"/>
<dbReference type="PIRSF" id="PIRSF002190">
    <property type="entry name" value="Ribosomal_L18a"/>
    <property type="match status" value="1"/>
</dbReference>
<dbReference type="Proteomes" id="UP000008076">
    <property type="component" value="Unassembled WGS sequence"/>
</dbReference>
<dbReference type="PANTHER" id="PTHR10052">
    <property type="entry name" value="60S RIBOSOMAL PROTEIN L18A"/>
    <property type="match status" value="1"/>
</dbReference>
<dbReference type="OrthoDB" id="13414at2759"/>
<dbReference type="GO" id="GO:0006412">
    <property type="term" value="P:translation"/>
    <property type="evidence" value="ECO:0007669"/>
    <property type="project" value="InterPro"/>
</dbReference>
<dbReference type="GO" id="GO:1990904">
    <property type="term" value="C:ribonucleoprotein complex"/>
    <property type="evidence" value="ECO:0007669"/>
    <property type="project" value="UniProtKB-KW"/>
</dbReference>
<dbReference type="GO" id="GO:0005840">
    <property type="term" value="C:ribosome"/>
    <property type="evidence" value="ECO:0007669"/>
    <property type="project" value="UniProtKB-KW"/>
</dbReference>
<dbReference type="VEuPathDB" id="AmoebaDB:EDI_272990"/>
<keyword evidence="3 4" id="KW-0687">Ribonucleoprotein</keyword>
<dbReference type="GeneID" id="5914271"/>
<evidence type="ECO:0000313" key="6">
    <source>
        <dbReference type="EMBL" id="EDR21964.1"/>
    </source>
</evidence>
<dbReference type="EMBL" id="DS550842">
    <property type="protein sequence ID" value="EDR21964.1"/>
    <property type="molecule type" value="Genomic_DNA"/>
</dbReference>
<dbReference type="InterPro" id="IPR023573">
    <property type="entry name" value="Ribosomal_eL20_dom"/>
</dbReference>
<protein>
    <recommendedName>
        <fullName evidence="4">60S ribosomal protein L18a</fullName>
    </recommendedName>
</protein>
<gene>
    <name evidence="7" type="ORF">EDI_004570</name>
    <name evidence="6" type="ORF">EDI_272990</name>
</gene>